<dbReference type="InParanoid" id="E2BR80"/>
<evidence type="ECO:0000313" key="1">
    <source>
        <dbReference type="EMBL" id="EFN81800.1"/>
    </source>
</evidence>
<evidence type="ECO:0000313" key="2">
    <source>
        <dbReference type="Proteomes" id="UP000008237"/>
    </source>
</evidence>
<sequence length="81" mass="9258">YSKEKCLALLLSLNLSKSQYIHLRETCIESGTNRYVSYYNLQQAKSECYPPKNKITITETIASIELQAVLDLTSTRLLRVS</sequence>
<dbReference type="AlphaFoldDB" id="E2BR80"/>
<organism evidence="2">
    <name type="scientific">Harpegnathos saltator</name>
    <name type="common">Jerdon's jumping ant</name>
    <dbReference type="NCBI Taxonomy" id="610380"/>
    <lineage>
        <taxon>Eukaryota</taxon>
        <taxon>Metazoa</taxon>
        <taxon>Ecdysozoa</taxon>
        <taxon>Arthropoda</taxon>
        <taxon>Hexapoda</taxon>
        <taxon>Insecta</taxon>
        <taxon>Pterygota</taxon>
        <taxon>Neoptera</taxon>
        <taxon>Endopterygota</taxon>
        <taxon>Hymenoptera</taxon>
        <taxon>Apocrita</taxon>
        <taxon>Aculeata</taxon>
        <taxon>Formicoidea</taxon>
        <taxon>Formicidae</taxon>
        <taxon>Ponerinae</taxon>
        <taxon>Ponerini</taxon>
        <taxon>Harpegnathos</taxon>
    </lineage>
</organism>
<name>E2BR80_HARSA</name>
<reference evidence="1 2" key="1">
    <citation type="journal article" date="2010" name="Science">
        <title>Genomic comparison of the ants Camponotus floridanus and Harpegnathos saltator.</title>
        <authorList>
            <person name="Bonasio R."/>
            <person name="Zhang G."/>
            <person name="Ye C."/>
            <person name="Mutti N.S."/>
            <person name="Fang X."/>
            <person name="Qin N."/>
            <person name="Donahue G."/>
            <person name="Yang P."/>
            <person name="Li Q."/>
            <person name="Li C."/>
            <person name="Zhang P."/>
            <person name="Huang Z."/>
            <person name="Berger S.L."/>
            <person name="Reinberg D."/>
            <person name="Wang J."/>
            <person name="Liebig J."/>
        </authorList>
    </citation>
    <scope>NUCLEOTIDE SEQUENCE [LARGE SCALE GENOMIC DNA]</scope>
    <source>
        <strain evidence="1 2">R22 G/1</strain>
    </source>
</reference>
<keyword evidence="2" id="KW-1185">Reference proteome</keyword>
<protein>
    <submittedName>
        <fullName evidence="1">Uncharacterized protein</fullName>
    </submittedName>
</protein>
<accession>E2BR80</accession>
<proteinExistence type="predicted"/>
<dbReference type="OMA" id="CYLPIEA"/>
<gene>
    <name evidence="1" type="ORF">EAI_07236</name>
</gene>
<feature type="non-terminal residue" evidence="1">
    <location>
        <position position="81"/>
    </location>
</feature>
<dbReference type="EMBL" id="GL449916">
    <property type="protein sequence ID" value="EFN81800.1"/>
    <property type="molecule type" value="Genomic_DNA"/>
</dbReference>
<feature type="non-terminal residue" evidence="1">
    <location>
        <position position="1"/>
    </location>
</feature>
<dbReference type="Proteomes" id="UP000008237">
    <property type="component" value="Unassembled WGS sequence"/>
</dbReference>